<dbReference type="InterPro" id="IPR000415">
    <property type="entry name" value="Nitroreductase-like"/>
</dbReference>
<evidence type="ECO:0000313" key="4">
    <source>
        <dbReference type="EMBL" id="MCB4807304.1"/>
    </source>
</evidence>
<evidence type="ECO:0000259" key="3">
    <source>
        <dbReference type="Pfam" id="PF00881"/>
    </source>
</evidence>
<feature type="domain" description="Nitroreductase" evidence="3">
    <location>
        <begin position="182"/>
        <end position="234"/>
    </location>
</feature>
<dbReference type="AlphaFoldDB" id="A0A9X1L679"/>
<dbReference type="EMBL" id="JAJAPX010000001">
    <property type="protein sequence ID" value="MCB4807304.1"/>
    <property type="molecule type" value="Genomic_DNA"/>
</dbReference>
<gene>
    <name evidence="4" type="ORF">LG651_03505</name>
</gene>
<dbReference type="PANTHER" id="PTHR43673">
    <property type="entry name" value="NAD(P)H NITROREDUCTASE YDGI-RELATED"/>
    <property type="match status" value="1"/>
</dbReference>
<evidence type="ECO:0000256" key="1">
    <source>
        <dbReference type="ARBA" id="ARBA00007118"/>
    </source>
</evidence>
<accession>A0A9X1L679</accession>
<reference evidence="4" key="1">
    <citation type="submission" date="2021-10" db="EMBL/GenBank/DDBJ databases">
        <title>Tamlana sargassums sp. nov., and Tamlana laminarinivorans sp. nov., two new bacteria isolated from the brown alga.</title>
        <authorList>
            <person name="Li J."/>
        </authorList>
    </citation>
    <scope>NUCLEOTIDE SEQUENCE</scope>
    <source>
        <strain evidence="4">62-3</strain>
    </source>
</reference>
<organism evidence="4 5">
    <name type="scientific">Neotamlana sargassicola</name>
    <dbReference type="NCBI Taxonomy" id="2883125"/>
    <lineage>
        <taxon>Bacteria</taxon>
        <taxon>Pseudomonadati</taxon>
        <taxon>Bacteroidota</taxon>
        <taxon>Flavobacteriia</taxon>
        <taxon>Flavobacteriales</taxon>
        <taxon>Flavobacteriaceae</taxon>
        <taxon>Neotamlana</taxon>
    </lineage>
</organism>
<proteinExistence type="inferred from homology"/>
<dbReference type="SUPFAM" id="SSF55469">
    <property type="entry name" value="FMN-dependent nitroreductase-like"/>
    <property type="match status" value="1"/>
</dbReference>
<keyword evidence="5" id="KW-1185">Reference proteome</keyword>
<evidence type="ECO:0000313" key="5">
    <source>
        <dbReference type="Proteomes" id="UP001139286"/>
    </source>
</evidence>
<comment type="caution">
    <text evidence="4">The sequence shown here is derived from an EMBL/GenBank/DDBJ whole genome shotgun (WGS) entry which is preliminary data.</text>
</comment>
<evidence type="ECO:0000256" key="2">
    <source>
        <dbReference type="ARBA" id="ARBA00023002"/>
    </source>
</evidence>
<dbReference type="RefSeq" id="WP_226694762.1">
    <property type="nucleotide sequence ID" value="NZ_JAJAPX010000001.1"/>
</dbReference>
<sequence length="348" mass="41094">MLIKIIKKIIRKYRTFCDRILPKYFIKSKLLSSIYYLFFSSQFKREHHAVLVGKVKHTKESLKNKDSFYTLIRNIHRLEKGLLMRPRRDIFALDFIVETMNNYVTIFKEEDYLPNSQVKWVYDVLNEYFSVTGDHPVINKQRKIFEQTSFKVSITNKHSLPYKRLEVDKPAISYEDFYKLTKYRRSVRWFLNKKVPHYLIDKAILAANQSPSACNRQPFEYRVVDNPELLEKITSLPMGVGGYRENIPMMIVAVGNLDAYFDERDRHLIYIDTSLANMSLIFALETLGLSSCCINWPDIEELEKKMEIALKLEKHQRAIMCLAVGYPDPEGMVAFSEKRNLDLIRKFN</sequence>
<dbReference type="Pfam" id="PF00881">
    <property type="entry name" value="Nitroreductase"/>
    <property type="match status" value="2"/>
</dbReference>
<comment type="similarity">
    <text evidence="1">Belongs to the nitroreductase family.</text>
</comment>
<feature type="domain" description="Nitroreductase" evidence="3">
    <location>
        <begin position="247"/>
        <end position="326"/>
    </location>
</feature>
<dbReference type="Gene3D" id="3.40.109.10">
    <property type="entry name" value="NADH Oxidase"/>
    <property type="match status" value="1"/>
</dbReference>
<dbReference type="GO" id="GO:0016491">
    <property type="term" value="F:oxidoreductase activity"/>
    <property type="evidence" value="ECO:0007669"/>
    <property type="project" value="UniProtKB-KW"/>
</dbReference>
<dbReference type="CDD" id="cd02062">
    <property type="entry name" value="Nitro_FMN_reductase"/>
    <property type="match status" value="1"/>
</dbReference>
<dbReference type="PANTHER" id="PTHR43673:SF10">
    <property type="entry name" value="NADH DEHYDROGENASE_NAD(P)H NITROREDUCTASE XCC3605-RELATED"/>
    <property type="match status" value="1"/>
</dbReference>
<keyword evidence="2" id="KW-0560">Oxidoreductase</keyword>
<dbReference type="InterPro" id="IPR029479">
    <property type="entry name" value="Nitroreductase"/>
</dbReference>
<name>A0A9X1L679_9FLAO</name>
<protein>
    <submittedName>
        <fullName evidence="4">Nitroreductase family protein</fullName>
    </submittedName>
</protein>
<dbReference type="Proteomes" id="UP001139286">
    <property type="component" value="Unassembled WGS sequence"/>
</dbReference>